<dbReference type="AlphaFoldDB" id="A0A1F5PAA9"/>
<feature type="region of interest" description="Disordered" evidence="1">
    <location>
        <begin position="143"/>
        <end position="238"/>
    </location>
</feature>
<feature type="compositionally biased region" description="Pro residues" evidence="1">
    <location>
        <begin position="29"/>
        <end position="48"/>
    </location>
</feature>
<dbReference type="InterPro" id="IPR053180">
    <property type="entry name" value="Ca-binding_acidic-repeat"/>
</dbReference>
<evidence type="ECO:0000313" key="4">
    <source>
        <dbReference type="Proteomes" id="UP000176786"/>
    </source>
</evidence>
<feature type="region of interest" description="Disordered" evidence="1">
    <location>
        <begin position="268"/>
        <end position="289"/>
    </location>
</feature>
<gene>
    <name evidence="3" type="ORF">A3J48_01790</name>
</gene>
<feature type="compositionally biased region" description="Acidic residues" evidence="1">
    <location>
        <begin position="191"/>
        <end position="201"/>
    </location>
</feature>
<name>A0A1F5PAA9_9BACT</name>
<dbReference type="PANTHER" id="PTHR37467">
    <property type="entry name" value="EXPORTED CALCIUM-BINDING GLYCOPROTEIN-RELATED"/>
    <property type="match status" value="1"/>
</dbReference>
<reference evidence="3 4" key="1">
    <citation type="journal article" date="2016" name="Nat. Commun.">
        <title>Thousands of microbial genomes shed light on interconnected biogeochemical processes in an aquifer system.</title>
        <authorList>
            <person name="Anantharaman K."/>
            <person name="Brown C.T."/>
            <person name="Hug L.A."/>
            <person name="Sharon I."/>
            <person name="Castelle C.J."/>
            <person name="Probst A.J."/>
            <person name="Thomas B.C."/>
            <person name="Singh A."/>
            <person name="Wilkins M.J."/>
            <person name="Karaoz U."/>
            <person name="Brodie E.L."/>
            <person name="Williams K.H."/>
            <person name="Hubbard S.S."/>
            <person name="Banfield J.F."/>
        </authorList>
    </citation>
    <scope>NUCLEOTIDE SEQUENCE [LARGE SCALE GENOMIC DNA]</scope>
</reference>
<sequence length="446" mass="48017">MADKPEDSLVSNIKFTVMPDLEGIGSAPQEPPAPPMAGGPGAPEPPIAPQNRPMPHAPPMPAKPAVAASSLSKPDIRQKPTAPPIPPPPKLTQDLERHLESKNGPKSGRRRELMVALIAFLVVGLIAFAGFMIWQSQKSESVAEENTMNQEEDTTSSGTITETPIDDNKDTDNDGLTDIEEQELGTAVNDSDTDGDGLADGDEFKVFRTSPFTPHSDDDNFNDGKELRDGYSPTAGGEVKLTEAEIESILAKLSQGALHEPTVTTLASGPLWQDKTPDGPQNTPPVSASSGQFAYQDEIYHYQVVLPGSWKKTQVLPTNITFIEQNSANARYLQIQAMVNVNSAGQVTSEGLIEAELQRLGKMSTGEVRYKEAQIGGTQAYRFALESKRESSNPSSLGLLSSTIEYIVPQPEAAFIVTVSCTSQNGLSCINSAEELAQVIEKDMRF</sequence>
<feature type="transmembrane region" description="Helical" evidence="2">
    <location>
        <begin position="113"/>
        <end position="134"/>
    </location>
</feature>
<evidence type="ECO:0000313" key="3">
    <source>
        <dbReference type="EMBL" id="OGE86652.1"/>
    </source>
</evidence>
<dbReference type="EMBL" id="MFES01000001">
    <property type="protein sequence ID" value="OGE86652.1"/>
    <property type="molecule type" value="Genomic_DNA"/>
</dbReference>
<evidence type="ECO:0000256" key="2">
    <source>
        <dbReference type="SAM" id="Phobius"/>
    </source>
</evidence>
<dbReference type="STRING" id="1817832.A3J48_01790"/>
<evidence type="ECO:0000256" key="1">
    <source>
        <dbReference type="SAM" id="MobiDB-lite"/>
    </source>
</evidence>
<organism evidence="3 4">
    <name type="scientific">Candidatus Doudnabacteria bacterium RIFCSPHIGHO2_02_FULL_46_11</name>
    <dbReference type="NCBI Taxonomy" id="1817832"/>
    <lineage>
        <taxon>Bacteria</taxon>
        <taxon>Candidatus Doudnaibacteriota</taxon>
    </lineage>
</organism>
<dbReference type="PANTHER" id="PTHR37467:SF1">
    <property type="entry name" value="EXPORTED CALCIUM-BINDING GLYCOPROTEIN"/>
    <property type="match status" value="1"/>
</dbReference>
<protein>
    <submittedName>
        <fullName evidence="3">Uncharacterized protein</fullName>
    </submittedName>
</protein>
<keyword evidence="2" id="KW-1133">Transmembrane helix</keyword>
<dbReference type="Proteomes" id="UP000176786">
    <property type="component" value="Unassembled WGS sequence"/>
</dbReference>
<keyword evidence="2" id="KW-0812">Transmembrane</keyword>
<feature type="region of interest" description="Disordered" evidence="1">
    <location>
        <begin position="20"/>
        <end position="93"/>
    </location>
</feature>
<feature type="compositionally biased region" description="Pro residues" evidence="1">
    <location>
        <begin position="81"/>
        <end position="90"/>
    </location>
</feature>
<feature type="compositionally biased region" description="Basic and acidic residues" evidence="1">
    <location>
        <begin position="215"/>
        <end position="229"/>
    </location>
</feature>
<accession>A0A1F5PAA9</accession>
<comment type="caution">
    <text evidence="3">The sequence shown here is derived from an EMBL/GenBank/DDBJ whole genome shotgun (WGS) entry which is preliminary data.</text>
</comment>
<keyword evidence="2" id="KW-0472">Membrane</keyword>
<feature type="compositionally biased region" description="Polar residues" evidence="1">
    <location>
        <begin position="279"/>
        <end position="289"/>
    </location>
</feature>
<proteinExistence type="predicted"/>
<feature type="compositionally biased region" description="Polar residues" evidence="1">
    <location>
        <begin position="143"/>
        <end position="162"/>
    </location>
</feature>
<feature type="compositionally biased region" description="Acidic residues" evidence="1">
    <location>
        <begin position="173"/>
        <end position="183"/>
    </location>
</feature>